<reference evidence="2 5" key="2">
    <citation type="journal article" date="2020" name="FEMS Microbiol. Ecol.">
        <title>Temporal dynamics of bacterial communities during seed development and maturation.</title>
        <authorList>
            <person name="Chesneau G."/>
            <person name="Torres-Cortes G."/>
            <person name="Briand M."/>
            <person name="Darrasse A."/>
            <person name="Preveaux A."/>
            <person name="Marais C."/>
            <person name="Jacques M.A."/>
            <person name="Shade A."/>
            <person name="Barret M."/>
        </authorList>
    </citation>
    <scope>NUCLEOTIDE SEQUENCE [LARGE SCALE GENOMIC DNA]</scope>
    <source>
        <strain evidence="2 5">CFBP13732</strain>
    </source>
</reference>
<proteinExistence type="predicted"/>
<accession>A0A3Q8HJN9</accession>
<keyword evidence="1" id="KW-0812">Transmembrane</keyword>
<keyword evidence="1" id="KW-0472">Membrane</keyword>
<comment type="caution">
    <text evidence="3">The sequence shown here is derived from an EMBL/GenBank/DDBJ whole genome shotgun (WGS) entry which is preliminary data.</text>
</comment>
<dbReference type="AlphaFoldDB" id="A0A3Q8HJN9"/>
<keyword evidence="1" id="KW-1133">Transmembrane helix</keyword>
<organism evidence="3 4">
    <name type="scientific">Erwinia persicina</name>
    <dbReference type="NCBI Taxonomy" id="55211"/>
    <lineage>
        <taxon>Bacteria</taxon>
        <taxon>Pseudomonadati</taxon>
        <taxon>Pseudomonadota</taxon>
        <taxon>Gammaproteobacteria</taxon>
        <taxon>Enterobacterales</taxon>
        <taxon>Erwiniaceae</taxon>
        <taxon>Erwinia</taxon>
    </lineage>
</organism>
<dbReference type="GeneID" id="67476710"/>
<protein>
    <submittedName>
        <fullName evidence="3">Uncharacterized protein</fullName>
    </submittedName>
</protein>
<evidence type="ECO:0000313" key="5">
    <source>
        <dbReference type="Proteomes" id="UP000661012"/>
    </source>
</evidence>
<evidence type="ECO:0000313" key="2">
    <source>
        <dbReference type="EMBL" id="MBD8105048.1"/>
    </source>
</evidence>
<keyword evidence="5" id="KW-1185">Reference proteome</keyword>
<sequence length="169" mass="19098">MTDKNAPVTPRGVDERPRWIAVEQKIRAWGTLFLFIFTFAGTLGVFSKGYLSDGVAQDRAGNLSVEYERFGRIISDMDMKITWQGSGASVSTLTLGGDFMDRYEVLTLNPRPQRAYSRDNQLILEYPATDAQHPHTLWIGLQPRQAGVGRATFRVDRNDPVTLFQLIYP</sequence>
<dbReference type="Proteomes" id="UP000306393">
    <property type="component" value="Unassembled WGS sequence"/>
</dbReference>
<dbReference type="EMBL" id="QGAC01000011">
    <property type="protein sequence ID" value="TKJ89616.1"/>
    <property type="molecule type" value="Genomic_DNA"/>
</dbReference>
<evidence type="ECO:0000313" key="4">
    <source>
        <dbReference type="Proteomes" id="UP000306393"/>
    </source>
</evidence>
<dbReference type="KEGG" id="epe:CI789_07760"/>
<dbReference type="RefSeq" id="WP_062743227.1">
    <property type="nucleotide sequence ID" value="NZ_CP022725.1"/>
</dbReference>
<dbReference type="STRING" id="1219360.GCA_001571305_00740"/>
<feature type="transmembrane region" description="Helical" evidence="1">
    <location>
        <begin position="26"/>
        <end position="46"/>
    </location>
</feature>
<evidence type="ECO:0000313" key="3">
    <source>
        <dbReference type="EMBL" id="TKJ89616.1"/>
    </source>
</evidence>
<dbReference type="Proteomes" id="UP000661012">
    <property type="component" value="Unassembled WGS sequence"/>
</dbReference>
<name>A0A3Q8HJN9_9GAMM</name>
<gene>
    <name evidence="3" type="ORF">EpCFBP13511_12620</name>
    <name evidence="2" type="ORF">IFT93_01265</name>
</gene>
<reference evidence="3 4" key="1">
    <citation type="journal article" date="2019" name="Sci. Rep.">
        <title>Differences in resource use lead to coexistence of seed-transmitted microbial populations.</title>
        <authorList>
            <person name="Torres-Cortes G."/>
            <person name="Garcia B.J."/>
            <person name="Compant S."/>
            <person name="Rezki S."/>
            <person name="Jones P."/>
            <person name="Preveaux A."/>
            <person name="Briand M."/>
            <person name="Roulet A."/>
            <person name="Bouchez O."/>
            <person name="Jacobson D."/>
            <person name="Barret M."/>
        </authorList>
    </citation>
    <scope>NUCLEOTIDE SEQUENCE [LARGE SCALE GENOMIC DNA]</scope>
    <source>
        <strain evidence="3 4">CFBP13511</strain>
    </source>
</reference>
<dbReference type="OrthoDB" id="6504753at2"/>
<dbReference type="EMBL" id="JACYNN010000001">
    <property type="protein sequence ID" value="MBD8105048.1"/>
    <property type="molecule type" value="Genomic_DNA"/>
</dbReference>
<evidence type="ECO:0000256" key="1">
    <source>
        <dbReference type="SAM" id="Phobius"/>
    </source>
</evidence>